<evidence type="ECO:0000256" key="1">
    <source>
        <dbReference type="SAM" id="MobiDB-lite"/>
    </source>
</evidence>
<evidence type="ECO:0000259" key="3">
    <source>
        <dbReference type="PROSITE" id="PS50104"/>
    </source>
</evidence>
<dbReference type="GO" id="GO:0007165">
    <property type="term" value="P:signal transduction"/>
    <property type="evidence" value="ECO:0007669"/>
    <property type="project" value="InterPro"/>
</dbReference>
<feature type="region of interest" description="Disordered" evidence="1">
    <location>
        <begin position="239"/>
        <end position="293"/>
    </location>
</feature>
<protein>
    <submittedName>
        <fullName evidence="4">Uncharacterized protein DUF2510</fullName>
    </submittedName>
</protein>
<organism evidence="4 5">
    <name type="scientific">Actinokineospora auranticolor</name>
    <dbReference type="NCBI Taxonomy" id="155976"/>
    <lineage>
        <taxon>Bacteria</taxon>
        <taxon>Bacillati</taxon>
        <taxon>Actinomycetota</taxon>
        <taxon>Actinomycetes</taxon>
        <taxon>Pseudonocardiales</taxon>
        <taxon>Pseudonocardiaceae</taxon>
        <taxon>Actinokineospora</taxon>
    </lineage>
</organism>
<gene>
    <name evidence="4" type="ORF">CLV40_109229</name>
</gene>
<dbReference type="Gene3D" id="3.40.50.10140">
    <property type="entry name" value="Toll/interleukin-1 receptor homology (TIR) domain"/>
    <property type="match status" value="1"/>
</dbReference>
<keyword evidence="2" id="KW-1133">Transmembrane helix</keyword>
<evidence type="ECO:0000313" key="5">
    <source>
        <dbReference type="Proteomes" id="UP000239203"/>
    </source>
</evidence>
<dbReference type="InterPro" id="IPR000157">
    <property type="entry name" value="TIR_dom"/>
</dbReference>
<dbReference type="Pfam" id="PF13676">
    <property type="entry name" value="TIR_2"/>
    <property type="match status" value="1"/>
</dbReference>
<dbReference type="AlphaFoldDB" id="A0A2S6GNN5"/>
<dbReference type="PROSITE" id="PS50104">
    <property type="entry name" value="TIR"/>
    <property type="match status" value="1"/>
</dbReference>
<comment type="caution">
    <text evidence="4">The sequence shown here is derived from an EMBL/GenBank/DDBJ whole genome shotgun (WGS) entry which is preliminary data.</text>
</comment>
<sequence>MHVFISYARRDQASISTLRSDFERFGNRVWYDRESHGGQDWWGDVLSHVRGCAVFAFAVSPDSVRSRACLSELHYARALRRPILPVLVRPVGRGVIPDGLDPPVDYVHRTEQSVIVLRKALSALPAARPLPLRLPQEPEIPTSYLNAYLARIDAPELDDRAQVELLTQLRKRMANPDERAEVWDLLVRLRGRAELSRPVADAVERILAPGWQPDPRERFEGRYWDGQSWTTLVRQQGREFNDRNQPPRAHAHLTTSTGPLPRVVEETPAAKREPAKRERESAKPVDHRRRTPMSKRRKVILIGSAAAVVVAGGAAAAGAFLLESGPDEAAGTQVARNFVDAVNTHDANAMQQFVCAKDREDNAHLYTAFLDAANVTLESVSVTGSDPRFTVLATRTVGATSVRLRIPLIEENGEWRVCDISRALSGR</sequence>
<dbReference type="SMART" id="SM00255">
    <property type="entry name" value="TIR"/>
    <property type="match status" value="1"/>
</dbReference>
<evidence type="ECO:0000256" key="2">
    <source>
        <dbReference type="SAM" id="Phobius"/>
    </source>
</evidence>
<name>A0A2S6GNN5_9PSEU</name>
<reference evidence="4 5" key="1">
    <citation type="submission" date="2018-02" db="EMBL/GenBank/DDBJ databases">
        <title>Genomic Encyclopedia of Archaeal and Bacterial Type Strains, Phase II (KMG-II): from individual species to whole genera.</title>
        <authorList>
            <person name="Goeker M."/>
        </authorList>
    </citation>
    <scope>NUCLEOTIDE SEQUENCE [LARGE SCALE GENOMIC DNA]</scope>
    <source>
        <strain evidence="4 5">YU 961-1</strain>
    </source>
</reference>
<dbReference type="RefSeq" id="WP_146108096.1">
    <property type="nucleotide sequence ID" value="NZ_CP154825.1"/>
</dbReference>
<dbReference type="OrthoDB" id="4737208at2"/>
<feature type="domain" description="TIR" evidence="3">
    <location>
        <begin position="1"/>
        <end position="121"/>
    </location>
</feature>
<evidence type="ECO:0000313" key="4">
    <source>
        <dbReference type="EMBL" id="PPK66844.1"/>
    </source>
</evidence>
<feature type="compositionally biased region" description="Basic and acidic residues" evidence="1">
    <location>
        <begin position="263"/>
        <end position="285"/>
    </location>
</feature>
<feature type="transmembrane region" description="Helical" evidence="2">
    <location>
        <begin position="299"/>
        <end position="322"/>
    </location>
</feature>
<keyword evidence="5" id="KW-1185">Reference proteome</keyword>
<dbReference type="SUPFAM" id="SSF52200">
    <property type="entry name" value="Toll/Interleukin receptor TIR domain"/>
    <property type="match status" value="1"/>
</dbReference>
<accession>A0A2S6GNN5</accession>
<dbReference type="EMBL" id="PTIX01000009">
    <property type="protein sequence ID" value="PPK66844.1"/>
    <property type="molecule type" value="Genomic_DNA"/>
</dbReference>
<dbReference type="InterPro" id="IPR035897">
    <property type="entry name" value="Toll_tir_struct_dom_sf"/>
</dbReference>
<proteinExistence type="predicted"/>
<dbReference type="Proteomes" id="UP000239203">
    <property type="component" value="Unassembled WGS sequence"/>
</dbReference>
<keyword evidence="2" id="KW-0472">Membrane</keyword>
<keyword evidence="2" id="KW-0812">Transmembrane</keyword>